<organism evidence="1 2">
    <name type="scientific">Pistacia atlantica</name>
    <dbReference type="NCBI Taxonomy" id="434234"/>
    <lineage>
        <taxon>Eukaryota</taxon>
        <taxon>Viridiplantae</taxon>
        <taxon>Streptophyta</taxon>
        <taxon>Embryophyta</taxon>
        <taxon>Tracheophyta</taxon>
        <taxon>Spermatophyta</taxon>
        <taxon>Magnoliopsida</taxon>
        <taxon>eudicotyledons</taxon>
        <taxon>Gunneridae</taxon>
        <taxon>Pentapetalae</taxon>
        <taxon>rosids</taxon>
        <taxon>malvids</taxon>
        <taxon>Sapindales</taxon>
        <taxon>Anacardiaceae</taxon>
        <taxon>Pistacia</taxon>
    </lineage>
</organism>
<dbReference type="EMBL" id="CM047905">
    <property type="protein sequence ID" value="KAJ0088011.1"/>
    <property type="molecule type" value="Genomic_DNA"/>
</dbReference>
<name>A0ACC1AMT7_9ROSI</name>
<comment type="caution">
    <text evidence="1">The sequence shown here is derived from an EMBL/GenBank/DDBJ whole genome shotgun (WGS) entry which is preliminary data.</text>
</comment>
<evidence type="ECO:0000313" key="1">
    <source>
        <dbReference type="EMBL" id="KAJ0088011.1"/>
    </source>
</evidence>
<evidence type="ECO:0000313" key="2">
    <source>
        <dbReference type="Proteomes" id="UP001164250"/>
    </source>
</evidence>
<reference evidence="2" key="1">
    <citation type="journal article" date="2023" name="G3 (Bethesda)">
        <title>Genome assembly and association tests identify interacting loci associated with vigor, precocity, and sex in interspecific pistachio rootstocks.</title>
        <authorList>
            <person name="Palmer W."/>
            <person name="Jacygrad E."/>
            <person name="Sagayaradj S."/>
            <person name="Cavanaugh K."/>
            <person name="Han R."/>
            <person name="Bertier L."/>
            <person name="Beede B."/>
            <person name="Kafkas S."/>
            <person name="Golino D."/>
            <person name="Preece J."/>
            <person name="Michelmore R."/>
        </authorList>
    </citation>
    <scope>NUCLEOTIDE SEQUENCE [LARGE SCALE GENOMIC DNA]</scope>
</reference>
<protein>
    <submittedName>
        <fullName evidence="1">Uncharacterized protein</fullName>
    </submittedName>
</protein>
<accession>A0ACC1AMT7</accession>
<sequence length="550" mass="60278">MDLENCSVSSSLSPSPSPSPSSAAEVSEDRMVDMELEAAEALADLAHLAMRESGGGGTATNWGCRGKRVRKRVKSESLSPPGPSGLNLTPIDPVQHCSDPADDQAEPDQERDETMCSNVIIKSIKAEQDAESISMCATRYASVGGGRSRQNLTEAEKEARRIRRILANRESARQTIRRRQVSLSSPCQYSCDFVEYNRLKNGCQCDPIWAFSTVVEVQVLVMDLALCEELTRKAADLARENESLKREKELAFKEYESLETINKHLKTMMAKAVKSQVDESPGELKPAHAEMTVSPSANCSLLLYNHHPFSPLGWPSMIQNSHALQSGHGLQNPVIIPSNILTPVVRKLDSQDQENPTNVNATGTPFYILPCPWFVPLHDNGNGFHAQPPDSLKNVQDETSRHNGYDVCSSSQSVTNMENFLFRAKANNEVSGSTEVRTATDLKNMPVEFPPTGVVQHSGPCPREATSTQAPVCSVGGTLIVNHENVHCNSEAISMKANHIANALSEKKQEAAKHPSTKVVDAVAAAEARKRRKELTKLKNLHGRQCRLHC</sequence>
<proteinExistence type="predicted"/>
<gene>
    <name evidence="1" type="ORF">Patl1_32432</name>
</gene>
<dbReference type="Proteomes" id="UP001164250">
    <property type="component" value="Chromosome 9"/>
</dbReference>
<keyword evidence="2" id="KW-1185">Reference proteome</keyword>